<feature type="compositionally biased region" description="Acidic residues" evidence="1">
    <location>
        <begin position="1"/>
        <end position="12"/>
    </location>
</feature>
<dbReference type="Pfam" id="PF20150">
    <property type="entry name" value="2EXR"/>
    <property type="match status" value="1"/>
</dbReference>
<dbReference type="AlphaFoldDB" id="A0A7S9KQU8"/>
<reference evidence="3 4" key="1">
    <citation type="journal article" date="2018" name="PLoS Genet.">
        <title>Repeat elements organise 3D genome structure and mediate transcription in the filamentous fungus Epichloe festucae.</title>
        <authorList>
            <person name="Winter D.J."/>
            <person name="Ganley A.R.D."/>
            <person name="Young C.A."/>
            <person name="Liachko I."/>
            <person name="Schardl C.L."/>
            <person name="Dupont P.Y."/>
            <person name="Berry D."/>
            <person name="Ram A."/>
            <person name="Scott B."/>
            <person name="Cox M.P."/>
        </authorList>
    </citation>
    <scope>NUCLEOTIDE SEQUENCE [LARGE SCALE GENOMIC DNA]</scope>
    <source>
        <strain evidence="3 4">Fl1</strain>
    </source>
</reference>
<dbReference type="OrthoDB" id="3501032at2759"/>
<feature type="compositionally biased region" description="Acidic residues" evidence="1">
    <location>
        <begin position="343"/>
        <end position="355"/>
    </location>
</feature>
<evidence type="ECO:0000256" key="1">
    <source>
        <dbReference type="SAM" id="MobiDB-lite"/>
    </source>
</evidence>
<evidence type="ECO:0000313" key="4">
    <source>
        <dbReference type="Proteomes" id="UP000594364"/>
    </source>
</evidence>
<protein>
    <recommendedName>
        <fullName evidence="2">2EXR domain-containing protein</fullName>
    </recommendedName>
</protein>
<feature type="compositionally biased region" description="Acidic residues" evidence="1">
    <location>
        <begin position="546"/>
        <end position="559"/>
    </location>
</feature>
<dbReference type="Proteomes" id="UP000594364">
    <property type="component" value="Chromosome 2"/>
</dbReference>
<keyword evidence="4" id="KW-1185">Reference proteome</keyword>
<feature type="compositionally biased region" description="Polar residues" evidence="1">
    <location>
        <begin position="13"/>
        <end position="25"/>
    </location>
</feature>
<feature type="domain" description="2EXR" evidence="2">
    <location>
        <begin position="81"/>
        <end position="184"/>
    </location>
</feature>
<dbReference type="EMBL" id="CP031386">
    <property type="protein sequence ID" value="QPG98383.1"/>
    <property type="molecule type" value="Genomic_DNA"/>
</dbReference>
<feature type="compositionally biased region" description="Acidic residues" evidence="1">
    <location>
        <begin position="31"/>
        <end position="41"/>
    </location>
</feature>
<proteinExistence type="predicted"/>
<name>A0A7S9KQU8_EPIFF</name>
<feature type="compositionally biased region" description="Acidic residues" evidence="1">
    <location>
        <begin position="53"/>
        <end position="63"/>
    </location>
</feature>
<gene>
    <name evidence="3" type="ORF">C2857_007553</name>
</gene>
<dbReference type="InterPro" id="IPR045518">
    <property type="entry name" value="2EXR"/>
</dbReference>
<feature type="compositionally biased region" description="Acidic residues" evidence="1">
    <location>
        <begin position="515"/>
        <end position="537"/>
    </location>
</feature>
<sequence>MSFLDAETDDDTSIASDGSDGNIQNGRALIDDEAEESDNDYSPDARNGRVLIDDEAEESDNDYSSEVSDSLDEGHAAHVAFPQFMQLPPELRHRIWQFYCPDLTAKARVLQFTLSPSSAMMERPDHHSVKDHATLADQTEKLRAMLSTHRESRSIVVQKFPQELGMDAGSGDAIVRFRKETDVIILQGLKAGKDYFLPDFSKEIQNIAVNPWELFFGGMLNGPVDEAIPAMKGIFRNLRRLYVHTPAESQTAGQIRWCVTDYVHAYMVETYEKEPGLGEDTQSLFCWPDVDGHPDFAKYSIPKLFSRGKDVEVGVEMWPMVEFELEEGISQYNVLRLLKDVPDLDDDDDDDDDDGSGYSEVEYGDRHDDDGSEEGTDWDVYESEGIDDDDILESGGSSEDEVVPGDAGRFSSPESDHVQLVGEGDACAPVQRSRKRKAIVVDSDDDEEEEEDGEPRTKRARQPRVVLDSDDDDEGGRHADESEVEVVSTRRVERPTRTVSVSDDEDGADPGSDSREEEEDEDDVDSEDDEDEDEDGLLDTMAGEGTGDEDDEGDEDDGW</sequence>
<evidence type="ECO:0000313" key="3">
    <source>
        <dbReference type="EMBL" id="QPG98383.1"/>
    </source>
</evidence>
<evidence type="ECO:0000259" key="2">
    <source>
        <dbReference type="Pfam" id="PF20150"/>
    </source>
</evidence>
<feature type="region of interest" description="Disordered" evidence="1">
    <location>
        <begin position="342"/>
        <end position="559"/>
    </location>
</feature>
<feature type="region of interest" description="Disordered" evidence="1">
    <location>
        <begin position="1"/>
        <end position="71"/>
    </location>
</feature>
<feature type="compositionally biased region" description="Acidic residues" evidence="1">
    <location>
        <begin position="370"/>
        <end position="403"/>
    </location>
</feature>
<organism evidence="3 4">
    <name type="scientific">Epichloe festucae (strain Fl1)</name>
    <dbReference type="NCBI Taxonomy" id="877507"/>
    <lineage>
        <taxon>Eukaryota</taxon>
        <taxon>Fungi</taxon>
        <taxon>Dikarya</taxon>
        <taxon>Ascomycota</taxon>
        <taxon>Pezizomycotina</taxon>
        <taxon>Sordariomycetes</taxon>
        <taxon>Hypocreomycetidae</taxon>
        <taxon>Hypocreales</taxon>
        <taxon>Clavicipitaceae</taxon>
        <taxon>Epichloe</taxon>
    </lineage>
</organism>
<feature type="compositionally biased region" description="Acidic residues" evidence="1">
    <location>
        <begin position="442"/>
        <end position="453"/>
    </location>
</feature>
<accession>A0A7S9KQU8</accession>